<dbReference type="EMBL" id="JBHTLY010000005">
    <property type="protein sequence ID" value="MFD1202668.1"/>
    <property type="molecule type" value="Genomic_DNA"/>
</dbReference>
<comment type="caution">
    <text evidence="1">The sequence shown here is derived from an EMBL/GenBank/DDBJ whole genome shotgun (WGS) entry which is preliminary data.</text>
</comment>
<proteinExistence type="predicted"/>
<dbReference type="RefSeq" id="WP_343960652.1">
    <property type="nucleotide sequence ID" value="NZ_BAAAKZ010000008.1"/>
</dbReference>
<reference evidence="2" key="1">
    <citation type="journal article" date="2019" name="Int. J. Syst. Evol. Microbiol.">
        <title>The Global Catalogue of Microorganisms (GCM) 10K type strain sequencing project: providing services to taxonomists for standard genome sequencing and annotation.</title>
        <authorList>
            <consortium name="The Broad Institute Genomics Platform"/>
            <consortium name="The Broad Institute Genome Sequencing Center for Infectious Disease"/>
            <person name="Wu L."/>
            <person name="Ma J."/>
        </authorList>
    </citation>
    <scope>NUCLEOTIDE SEQUENCE [LARGE SCALE GENOMIC DNA]</scope>
    <source>
        <strain evidence="2">CCUG 50213</strain>
    </source>
</reference>
<keyword evidence="2" id="KW-1185">Reference proteome</keyword>
<sequence>MAGFNPRLRILELPMRHAGKWSDTPFIFILDRADEQAEEALAALGESGKAMGAVGALVFDMEVDLD</sequence>
<dbReference type="Proteomes" id="UP001597181">
    <property type="component" value="Unassembled WGS sequence"/>
</dbReference>
<gene>
    <name evidence="1" type="ORF">ACFQ3U_12275</name>
</gene>
<evidence type="ECO:0000313" key="1">
    <source>
        <dbReference type="EMBL" id="MFD1202668.1"/>
    </source>
</evidence>
<evidence type="ECO:0000313" key="2">
    <source>
        <dbReference type="Proteomes" id="UP001597181"/>
    </source>
</evidence>
<organism evidence="1 2">
    <name type="scientific">Leucobacter albus</name>
    <dbReference type="NCBI Taxonomy" id="272210"/>
    <lineage>
        <taxon>Bacteria</taxon>
        <taxon>Bacillati</taxon>
        <taxon>Actinomycetota</taxon>
        <taxon>Actinomycetes</taxon>
        <taxon>Micrococcales</taxon>
        <taxon>Microbacteriaceae</taxon>
        <taxon>Leucobacter</taxon>
    </lineage>
</organism>
<name>A0ABW3TT31_9MICO</name>
<accession>A0ABW3TT31</accession>
<protein>
    <submittedName>
        <fullName evidence="1">Uncharacterized protein</fullName>
    </submittedName>
</protein>